<protein>
    <submittedName>
        <fullName evidence="2">Uncharacterized protein</fullName>
    </submittedName>
</protein>
<evidence type="ECO:0000313" key="3">
    <source>
        <dbReference type="Proteomes" id="UP000663193"/>
    </source>
</evidence>
<name>A0A7U2NQT8_PHANO</name>
<dbReference type="EMBL" id="CP069044">
    <property type="protein sequence ID" value="QRD07112.1"/>
    <property type="molecule type" value="Genomic_DNA"/>
</dbReference>
<gene>
    <name evidence="2" type="ORF">JI435_446930</name>
</gene>
<organism evidence="2 3">
    <name type="scientific">Phaeosphaeria nodorum (strain SN15 / ATCC MYA-4574 / FGSC 10173)</name>
    <name type="common">Glume blotch fungus</name>
    <name type="synonym">Parastagonospora nodorum</name>
    <dbReference type="NCBI Taxonomy" id="321614"/>
    <lineage>
        <taxon>Eukaryota</taxon>
        <taxon>Fungi</taxon>
        <taxon>Dikarya</taxon>
        <taxon>Ascomycota</taxon>
        <taxon>Pezizomycotina</taxon>
        <taxon>Dothideomycetes</taxon>
        <taxon>Pleosporomycetidae</taxon>
        <taxon>Pleosporales</taxon>
        <taxon>Pleosporineae</taxon>
        <taxon>Phaeosphaeriaceae</taxon>
        <taxon>Parastagonospora</taxon>
    </lineage>
</organism>
<accession>A0A7U2NQT8</accession>
<keyword evidence="3" id="KW-1185">Reference proteome</keyword>
<feature type="region of interest" description="Disordered" evidence="1">
    <location>
        <begin position="30"/>
        <end position="55"/>
    </location>
</feature>
<reference evidence="3" key="1">
    <citation type="journal article" date="2021" name="BMC Genomics">
        <title>Chromosome-level genome assembly and manually-curated proteome of model necrotroph Parastagonospora nodorum Sn15 reveals a genome-wide trove of candidate effector homologs, and redundancy of virulence-related functions within an accessory chromosome.</title>
        <authorList>
            <person name="Bertazzoni S."/>
            <person name="Jones D.A.B."/>
            <person name="Phan H.T."/>
            <person name="Tan K.-C."/>
            <person name="Hane J.K."/>
        </authorList>
    </citation>
    <scope>NUCLEOTIDE SEQUENCE [LARGE SCALE GENOMIC DNA]</scope>
    <source>
        <strain evidence="3">SN15 / ATCC MYA-4574 / FGSC 10173)</strain>
    </source>
</reference>
<evidence type="ECO:0000256" key="1">
    <source>
        <dbReference type="SAM" id="MobiDB-lite"/>
    </source>
</evidence>
<dbReference type="VEuPathDB" id="FungiDB:JI435_446930"/>
<evidence type="ECO:0000313" key="2">
    <source>
        <dbReference type="EMBL" id="QRD07112.1"/>
    </source>
</evidence>
<proteinExistence type="predicted"/>
<sequence>MDILWSFCLLGDAGVIPEEDSRHFAEMEESVEGEVASITGEEESETPEDQALRGRHDYHEQQIKTCQMEFERADGTHSQHREIYHMLLREFSPEERRRGFELEKKEAKERSLEEKIQWMTKTSIDGCNRARIKKWLSEVATDPEVAVLSIEDTVKLWKEPGYQSTTKQNRMKVSTGAGISRNTLDGNMSVDDGDEEWVFVTREETATIPIFGSECSDRTPHLKIVFSDSASIFDGDFNYRGDIDKCARNLRNGYY</sequence>
<dbReference type="Proteomes" id="UP000663193">
    <property type="component" value="Chromosome 22"/>
</dbReference>
<dbReference type="AlphaFoldDB" id="A0A7U2NQT8"/>